<keyword evidence="7" id="KW-0675">Receptor</keyword>
<dbReference type="SMART" id="SM00918">
    <property type="entry name" value="Lig_chan-Glu_bd"/>
    <property type="match status" value="1"/>
</dbReference>
<dbReference type="InterPro" id="IPR019594">
    <property type="entry name" value="Glu/Gly-bd"/>
</dbReference>
<dbReference type="Gene3D" id="3.40.190.10">
    <property type="entry name" value="Periplasmic binding protein-like II"/>
    <property type="match status" value="1"/>
</dbReference>
<keyword evidence="9" id="KW-1071">Ligand-gated ion channel</keyword>
<sequence>FDLTNGLLVSTGFQVCSTDRYSPQGHSQVASWSSGGGFQAPQGMLYSNVFTDFSDTKDRLIVSTREAAPFVMRVVSENGTTYEGFCIDILDELAERLSFQYDIVETPDQKWGSQDENQQWNGVVGEVLR</sequence>
<dbReference type="AlphaFoldDB" id="A0A3S1AWF9"/>
<protein>
    <recommendedName>
        <fullName evidence="11">Ionotropic glutamate receptor L-glutamate and glycine-binding domain-containing protein</fullName>
    </recommendedName>
</protein>
<keyword evidence="8" id="KW-0325">Glycoprotein</keyword>
<dbReference type="EMBL" id="RQTK01000878">
    <property type="protein sequence ID" value="RUS73991.1"/>
    <property type="molecule type" value="Genomic_DNA"/>
</dbReference>
<name>A0A3S1AWF9_ELYCH</name>
<evidence type="ECO:0000256" key="8">
    <source>
        <dbReference type="ARBA" id="ARBA00023180"/>
    </source>
</evidence>
<gene>
    <name evidence="12" type="ORF">EGW08_018259</name>
</gene>
<keyword evidence="2" id="KW-0813">Transport</keyword>
<evidence type="ECO:0000256" key="3">
    <source>
        <dbReference type="ARBA" id="ARBA00022692"/>
    </source>
</evidence>
<keyword evidence="6" id="KW-0472">Membrane</keyword>
<comment type="caution">
    <text evidence="12">The sequence shown here is derived from an EMBL/GenBank/DDBJ whole genome shotgun (WGS) entry which is preliminary data.</text>
</comment>
<evidence type="ECO:0000256" key="7">
    <source>
        <dbReference type="ARBA" id="ARBA00023170"/>
    </source>
</evidence>
<keyword evidence="3" id="KW-0812">Transmembrane</keyword>
<dbReference type="OrthoDB" id="6156615at2759"/>
<comment type="subcellular location">
    <subcellularLocation>
        <location evidence="1">Membrane</location>
        <topology evidence="1">Multi-pass membrane protein</topology>
    </subcellularLocation>
</comment>
<evidence type="ECO:0000256" key="1">
    <source>
        <dbReference type="ARBA" id="ARBA00004141"/>
    </source>
</evidence>
<feature type="non-terminal residue" evidence="12">
    <location>
        <position position="129"/>
    </location>
</feature>
<evidence type="ECO:0000313" key="13">
    <source>
        <dbReference type="Proteomes" id="UP000271974"/>
    </source>
</evidence>
<evidence type="ECO:0000256" key="2">
    <source>
        <dbReference type="ARBA" id="ARBA00022448"/>
    </source>
</evidence>
<keyword evidence="10" id="KW-0407">Ion channel</keyword>
<keyword evidence="4" id="KW-1133">Transmembrane helix</keyword>
<accession>A0A3S1AWF9</accession>
<reference evidence="12 13" key="1">
    <citation type="submission" date="2019-01" db="EMBL/GenBank/DDBJ databases">
        <title>A draft genome assembly of the solar-powered sea slug Elysia chlorotica.</title>
        <authorList>
            <person name="Cai H."/>
            <person name="Li Q."/>
            <person name="Fang X."/>
            <person name="Li J."/>
            <person name="Curtis N.E."/>
            <person name="Altenburger A."/>
            <person name="Shibata T."/>
            <person name="Feng M."/>
            <person name="Maeda T."/>
            <person name="Schwartz J.A."/>
            <person name="Shigenobu S."/>
            <person name="Lundholm N."/>
            <person name="Nishiyama T."/>
            <person name="Yang H."/>
            <person name="Hasebe M."/>
            <person name="Li S."/>
            <person name="Pierce S.K."/>
            <person name="Wang J."/>
        </authorList>
    </citation>
    <scope>NUCLEOTIDE SEQUENCE [LARGE SCALE GENOMIC DNA]</scope>
    <source>
        <strain evidence="12">EC2010</strain>
        <tissue evidence="12">Whole organism of an adult</tissue>
    </source>
</reference>
<evidence type="ECO:0000259" key="11">
    <source>
        <dbReference type="SMART" id="SM00918"/>
    </source>
</evidence>
<dbReference type="GO" id="GO:0016020">
    <property type="term" value="C:membrane"/>
    <property type="evidence" value="ECO:0007669"/>
    <property type="project" value="UniProtKB-SubCell"/>
</dbReference>
<evidence type="ECO:0000313" key="12">
    <source>
        <dbReference type="EMBL" id="RUS73991.1"/>
    </source>
</evidence>
<dbReference type="SUPFAM" id="SSF53850">
    <property type="entry name" value="Periplasmic binding protein-like II"/>
    <property type="match status" value="1"/>
</dbReference>
<proteinExistence type="predicted"/>
<dbReference type="STRING" id="188477.A0A3S1AWF9"/>
<keyword evidence="13" id="KW-1185">Reference proteome</keyword>
<dbReference type="GO" id="GO:0015276">
    <property type="term" value="F:ligand-gated monoatomic ion channel activity"/>
    <property type="evidence" value="ECO:0007669"/>
    <property type="project" value="InterPro"/>
</dbReference>
<dbReference type="Proteomes" id="UP000271974">
    <property type="component" value="Unassembled WGS sequence"/>
</dbReference>
<evidence type="ECO:0000256" key="6">
    <source>
        <dbReference type="ARBA" id="ARBA00023136"/>
    </source>
</evidence>
<feature type="non-terminal residue" evidence="12">
    <location>
        <position position="1"/>
    </location>
</feature>
<evidence type="ECO:0000256" key="9">
    <source>
        <dbReference type="ARBA" id="ARBA00023286"/>
    </source>
</evidence>
<feature type="domain" description="Ionotropic glutamate receptor L-glutamate and glycine-binding" evidence="11">
    <location>
        <begin position="69"/>
        <end position="129"/>
    </location>
</feature>
<evidence type="ECO:0000256" key="5">
    <source>
        <dbReference type="ARBA" id="ARBA00023065"/>
    </source>
</evidence>
<dbReference type="Pfam" id="PF10613">
    <property type="entry name" value="Lig_chan-Glu_bd"/>
    <property type="match status" value="1"/>
</dbReference>
<evidence type="ECO:0000256" key="10">
    <source>
        <dbReference type="ARBA" id="ARBA00023303"/>
    </source>
</evidence>
<organism evidence="12 13">
    <name type="scientific">Elysia chlorotica</name>
    <name type="common">Eastern emerald elysia</name>
    <name type="synonym">Sea slug</name>
    <dbReference type="NCBI Taxonomy" id="188477"/>
    <lineage>
        <taxon>Eukaryota</taxon>
        <taxon>Metazoa</taxon>
        <taxon>Spiralia</taxon>
        <taxon>Lophotrochozoa</taxon>
        <taxon>Mollusca</taxon>
        <taxon>Gastropoda</taxon>
        <taxon>Heterobranchia</taxon>
        <taxon>Euthyneura</taxon>
        <taxon>Panpulmonata</taxon>
        <taxon>Sacoglossa</taxon>
        <taxon>Placobranchoidea</taxon>
        <taxon>Plakobranchidae</taxon>
        <taxon>Elysia</taxon>
    </lineage>
</organism>
<keyword evidence="5" id="KW-0406">Ion transport</keyword>
<evidence type="ECO:0000256" key="4">
    <source>
        <dbReference type="ARBA" id="ARBA00022989"/>
    </source>
</evidence>